<feature type="transmembrane region" description="Helical" evidence="6">
    <location>
        <begin position="797"/>
        <end position="815"/>
    </location>
</feature>
<gene>
    <name evidence="9" type="primary">ccsA_3</name>
    <name evidence="9" type="ORF">GCM10023331_21370</name>
</gene>
<dbReference type="PANTHER" id="PTHR30071">
    <property type="entry name" value="HEME EXPORTER PROTEIN C"/>
    <property type="match status" value="1"/>
</dbReference>
<feature type="transmembrane region" description="Helical" evidence="6">
    <location>
        <begin position="967"/>
        <end position="988"/>
    </location>
</feature>
<name>A0ABP9D9C3_9BACT</name>
<dbReference type="Pfam" id="PF05140">
    <property type="entry name" value="ResB"/>
    <property type="match status" value="1"/>
</dbReference>
<comment type="subcellular location">
    <subcellularLocation>
        <location evidence="1">Membrane</location>
        <topology evidence="1">Multi-pass membrane protein</topology>
    </subcellularLocation>
</comment>
<evidence type="ECO:0000259" key="8">
    <source>
        <dbReference type="Pfam" id="PF05140"/>
    </source>
</evidence>
<feature type="transmembrane region" description="Helical" evidence="6">
    <location>
        <begin position="735"/>
        <end position="752"/>
    </location>
</feature>
<keyword evidence="2 6" id="KW-0812">Transmembrane</keyword>
<sequence length="1038" mass="118118">MSNKPKNKVWGLIVSNKLTLVALLVFAVSMAYATFLENDFGTPYARNVVYNTWWFEGVMLILGINFFANIFRYKLYRKEKWSILTFHLAFIVMIIGAGITRYFGQEGLIRIREGQSSNVMIAQDRGLFIHTQSEEGTKVLEVPLHYVQEQNLDKTIDLGLTQRSLSIHLDRFVPDAVQGVEEGSKEDQVIELVAVAEGNRKSFFLENKGVVYINGYAFTLNNPRENAVNLNQKGEAYFIESPKDFEYMVMATQQQGRLLHTQEDTLQLRALYRSGDLSFVVKEVYEGKKLGYQSTEDKELKKEAADLLFLTISDGDQFRKIILPAVDGVMSRPQQIKVGDQSLQIAYGPRLELLPFDLYLSDFQLQRYPGSVSPSSYASELIVKDPEEGEFPVRISMNNVLDHKGYRFFQASYDLDELGTVLSVNQDYWGTRVTYVGYFLMMLGMLFSFFGKGSRFVAVSRQLKKLQYAPIIVLLVLPITLKAASPAETSLLIVDRQHAEVFGQLLVQDMDGRIKPINTLASELLRKLTRKTSYTLPASGETLNADQVFLSINQAPVLWESIEVIKIDLQKGQPIFEALNIEPKSLLAFTDLLDEQGNYRLVELVGRAQQKKPAERSEQDNELIKVDERFNILYQALSGNYLKIFPLPDDPSDTWFNAAGSTGFKQEDAVFVRNILPVYYQDIAKAQRTGDWTVANSKLTYLKTFQEVMGEKLIPDPNRLKAELLYNQLNIYNRLFPVYWLLGITLLVLAILKRFYFGKWLKWVFRLALLGVWLGFIAQTVNMGLRWYAGGYPPWSNGYEMLILVSWALLLFGFLFQRRSDFIIPVVALFTGTLLFVSYLDWLNPEITSLVPVLKSYWLKIHVAIIVSSYAPLALSALLGALCLIFMIVQDDRFRKSILELSMISELSMTIGLYMLATGTFLGGVWANESWGRYWGWDPKETWALISIMVYAIVLHMRLIPSLRSLYAFNLASVLAFSSIVMTSFGVNYYLSGLHSYAAGDPLPIPDFVWVTIGVVAMIAVGAYYREGKGKKYPYQKK</sequence>
<evidence type="ECO:0000256" key="5">
    <source>
        <dbReference type="ARBA" id="ARBA00023136"/>
    </source>
</evidence>
<feature type="transmembrane region" description="Helical" evidence="6">
    <location>
        <begin position="901"/>
        <end position="922"/>
    </location>
</feature>
<dbReference type="InterPro" id="IPR007816">
    <property type="entry name" value="ResB-like_domain"/>
</dbReference>
<dbReference type="PANTHER" id="PTHR30071:SF1">
    <property type="entry name" value="CYTOCHROME B_B6 PROTEIN-RELATED"/>
    <property type="match status" value="1"/>
</dbReference>
<keyword evidence="10" id="KW-1185">Reference proteome</keyword>
<evidence type="ECO:0000256" key="1">
    <source>
        <dbReference type="ARBA" id="ARBA00004141"/>
    </source>
</evidence>
<evidence type="ECO:0000256" key="2">
    <source>
        <dbReference type="ARBA" id="ARBA00022692"/>
    </source>
</evidence>
<comment type="caution">
    <text evidence="9">The sequence shown here is derived from an EMBL/GenBank/DDBJ whole genome shotgun (WGS) entry which is preliminary data.</text>
</comment>
<evidence type="ECO:0000259" key="7">
    <source>
        <dbReference type="Pfam" id="PF01578"/>
    </source>
</evidence>
<keyword evidence="3" id="KW-0201">Cytochrome c-type biogenesis</keyword>
<feature type="transmembrane region" description="Helical" evidence="6">
    <location>
        <begin position="435"/>
        <end position="454"/>
    </location>
</feature>
<reference evidence="10" key="1">
    <citation type="journal article" date="2019" name="Int. J. Syst. Evol. Microbiol.">
        <title>The Global Catalogue of Microorganisms (GCM) 10K type strain sequencing project: providing services to taxonomists for standard genome sequencing and annotation.</title>
        <authorList>
            <consortium name="The Broad Institute Genomics Platform"/>
            <consortium name="The Broad Institute Genome Sequencing Center for Infectious Disease"/>
            <person name="Wu L."/>
            <person name="Ma J."/>
        </authorList>
    </citation>
    <scope>NUCLEOTIDE SEQUENCE [LARGE SCALE GENOMIC DNA]</scope>
    <source>
        <strain evidence="10">JCM 18326</strain>
    </source>
</reference>
<feature type="transmembrane region" description="Helical" evidence="6">
    <location>
        <begin position="83"/>
        <end position="103"/>
    </location>
</feature>
<keyword evidence="5 6" id="KW-0472">Membrane</keyword>
<feature type="domain" description="ResB-like" evidence="8">
    <location>
        <begin position="344"/>
        <end position="418"/>
    </location>
</feature>
<dbReference type="InterPro" id="IPR002541">
    <property type="entry name" value="Cyt_c_assembly"/>
</dbReference>
<dbReference type="Pfam" id="PF01578">
    <property type="entry name" value="Cytochrom_C_asm"/>
    <property type="match status" value="1"/>
</dbReference>
<feature type="transmembrane region" description="Helical" evidence="6">
    <location>
        <begin position="52"/>
        <end position="71"/>
    </location>
</feature>
<feature type="transmembrane region" description="Helical" evidence="6">
    <location>
        <begin position="764"/>
        <end position="785"/>
    </location>
</feature>
<feature type="transmembrane region" description="Helical" evidence="6">
    <location>
        <begin position="942"/>
        <end position="960"/>
    </location>
</feature>
<keyword evidence="4 6" id="KW-1133">Transmembrane helix</keyword>
<dbReference type="RefSeq" id="WP_345371640.1">
    <property type="nucleotide sequence ID" value="NZ_BAABJX010000032.1"/>
</dbReference>
<feature type="transmembrane region" description="Helical" evidence="6">
    <location>
        <begin position="822"/>
        <end position="843"/>
    </location>
</feature>
<feature type="transmembrane region" description="Helical" evidence="6">
    <location>
        <begin position="466"/>
        <end position="484"/>
    </location>
</feature>
<dbReference type="Proteomes" id="UP001500298">
    <property type="component" value="Unassembled WGS sequence"/>
</dbReference>
<accession>A0ABP9D9C3</accession>
<protein>
    <submittedName>
        <fullName evidence="9">Cytochrome c biogenesis protein CcsA</fullName>
    </submittedName>
</protein>
<evidence type="ECO:0000313" key="9">
    <source>
        <dbReference type="EMBL" id="GAA4835825.1"/>
    </source>
</evidence>
<feature type="transmembrane region" description="Helical" evidence="6">
    <location>
        <begin position="863"/>
        <end position="889"/>
    </location>
</feature>
<evidence type="ECO:0000256" key="3">
    <source>
        <dbReference type="ARBA" id="ARBA00022748"/>
    </source>
</evidence>
<dbReference type="EMBL" id="BAABJX010000032">
    <property type="protein sequence ID" value="GAA4835825.1"/>
    <property type="molecule type" value="Genomic_DNA"/>
</dbReference>
<feature type="transmembrane region" description="Helical" evidence="6">
    <location>
        <begin position="1008"/>
        <end position="1025"/>
    </location>
</feature>
<feature type="domain" description="Cytochrome c assembly protein" evidence="7">
    <location>
        <begin position="795"/>
        <end position="995"/>
    </location>
</feature>
<evidence type="ECO:0000256" key="6">
    <source>
        <dbReference type="SAM" id="Phobius"/>
    </source>
</evidence>
<evidence type="ECO:0000313" key="10">
    <source>
        <dbReference type="Proteomes" id="UP001500298"/>
    </source>
</evidence>
<organism evidence="9 10">
    <name type="scientific">Algivirga pacifica</name>
    <dbReference type="NCBI Taxonomy" id="1162670"/>
    <lineage>
        <taxon>Bacteria</taxon>
        <taxon>Pseudomonadati</taxon>
        <taxon>Bacteroidota</taxon>
        <taxon>Cytophagia</taxon>
        <taxon>Cytophagales</taxon>
        <taxon>Flammeovirgaceae</taxon>
        <taxon>Algivirga</taxon>
    </lineage>
</organism>
<proteinExistence type="predicted"/>
<dbReference type="InterPro" id="IPR045062">
    <property type="entry name" value="Cyt_c_biogenesis_CcsA/CcmC"/>
</dbReference>
<evidence type="ECO:0000256" key="4">
    <source>
        <dbReference type="ARBA" id="ARBA00022989"/>
    </source>
</evidence>